<gene>
    <name evidence="1" type="ORF">CVT26_006508</name>
</gene>
<protein>
    <recommendedName>
        <fullName evidence="3">F-box domain-containing protein</fullName>
    </recommendedName>
</protein>
<keyword evidence="2" id="KW-1185">Reference proteome</keyword>
<evidence type="ECO:0000313" key="1">
    <source>
        <dbReference type="EMBL" id="PPQ74112.1"/>
    </source>
</evidence>
<dbReference type="OrthoDB" id="2841679at2759"/>
<name>A0A409W6I2_9AGAR</name>
<accession>A0A409W6I2</accession>
<evidence type="ECO:0008006" key="3">
    <source>
        <dbReference type="Google" id="ProtNLM"/>
    </source>
</evidence>
<dbReference type="AlphaFoldDB" id="A0A409W6I2"/>
<proteinExistence type="predicted"/>
<dbReference type="EMBL" id="NHYE01005363">
    <property type="protein sequence ID" value="PPQ74112.1"/>
    <property type="molecule type" value="Genomic_DNA"/>
</dbReference>
<dbReference type="Proteomes" id="UP000284706">
    <property type="component" value="Unassembled WGS sequence"/>
</dbReference>
<evidence type="ECO:0000313" key="2">
    <source>
        <dbReference type="Proteomes" id="UP000284706"/>
    </source>
</evidence>
<comment type="caution">
    <text evidence="1">The sequence shown here is derived from an EMBL/GenBank/DDBJ whole genome shotgun (WGS) entry which is preliminary data.</text>
</comment>
<dbReference type="InParanoid" id="A0A409W6I2"/>
<reference evidence="1 2" key="1">
    <citation type="journal article" date="2018" name="Evol. Lett.">
        <title>Horizontal gene cluster transfer increased hallucinogenic mushroom diversity.</title>
        <authorList>
            <person name="Reynolds H.T."/>
            <person name="Vijayakumar V."/>
            <person name="Gluck-Thaler E."/>
            <person name="Korotkin H.B."/>
            <person name="Matheny P.B."/>
            <person name="Slot J.C."/>
        </authorList>
    </citation>
    <scope>NUCLEOTIDE SEQUENCE [LARGE SCALE GENOMIC DNA]</scope>
    <source>
        <strain evidence="1 2">SRW20</strain>
    </source>
</reference>
<organism evidence="1 2">
    <name type="scientific">Gymnopilus dilepis</name>
    <dbReference type="NCBI Taxonomy" id="231916"/>
    <lineage>
        <taxon>Eukaryota</taxon>
        <taxon>Fungi</taxon>
        <taxon>Dikarya</taxon>
        <taxon>Basidiomycota</taxon>
        <taxon>Agaricomycotina</taxon>
        <taxon>Agaricomycetes</taxon>
        <taxon>Agaricomycetidae</taxon>
        <taxon>Agaricales</taxon>
        <taxon>Agaricineae</taxon>
        <taxon>Hymenogastraceae</taxon>
        <taxon>Gymnopilus</taxon>
    </lineage>
</organism>
<sequence>MAHIQASQLMVAKDRVSTSTSSSCPNIVRLPQELIDAIVDILASEGCRQALCQCLLVSRAFYGRSRRRLFEKISMSELTPKDATKLQDLLQILQNDCLRGIVPLSLSICSLDLFMLPEYNTSFRHKLPWLTQLDVFPSVLAMLSNLNTFKLHFATNGNWLLINKAIRNGFIKVLHSSSLTSLSLACIINFPADLFEQFQNLRSLCLFSVHFTFPGAALTTGHTSGTTADRTWYLRGLLDLENLDCKHSNLFIKSGHSSKGLFSRLKSLTLSDYDSDIFPRDYAIPSMESFTLYDLIGYIDTTDDDVSSLEVHCLHRYTALQQLTLGFRFSPKKPPTGVLVQLSSIAEPTTIRILELKFETWESMTRRSEEQFFPDCNTTWDHVDNFLTASKAFPSLNKVVLLFHWRYHKGENDGDAPLARLRAYLERVLPKLTGSQKIALEVEYTEVLGKLFASD</sequence>